<keyword evidence="1" id="KW-0472">Membrane</keyword>
<sequence>MLYDILGQIVTTVGAFALVCFLAALGVACLVGAAALIRLWWRS</sequence>
<organism evidence="2 3">
    <name type="scientific">Microbacterium phage Metamorphoo</name>
    <dbReference type="NCBI Taxonomy" id="2201437"/>
    <lineage>
        <taxon>Viruses</taxon>
        <taxon>Duplodnaviria</taxon>
        <taxon>Heunggongvirae</taxon>
        <taxon>Uroviricota</taxon>
        <taxon>Caudoviricetes</taxon>
        <taxon>Hodgkinviridae</taxon>
        <taxon>Metamorphoovirus</taxon>
        <taxon>Metamorphoovirus metamorphoo</taxon>
    </lineage>
</organism>
<evidence type="ECO:0000256" key="1">
    <source>
        <dbReference type="SAM" id="Phobius"/>
    </source>
</evidence>
<dbReference type="GeneID" id="54993331"/>
<proteinExistence type="predicted"/>
<evidence type="ECO:0000313" key="2">
    <source>
        <dbReference type="EMBL" id="AWY05357.1"/>
    </source>
</evidence>
<dbReference type="RefSeq" id="YP_009802775.1">
    <property type="nucleotide sequence ID" value="NC_047988.1"/>
</dbReference>
<keyword evidence="3" id="KW-1185">Reference proteome</keyword>
<accession>A0A2Z4Q5K6</accession>
<keyword evidence="1" id="KW-1133">Transmembrane helix</keyword>
<dbReference type="EMBL" id="MH271304">
    <property type="protein sequence ID" value="AWY05357.1"/>
    <property type="molecule type" value="Genomic_DNA"/>
</dbReference>
<name>A0A2Z4Q5K6_9CAUD</name>
<dbReference type="KEGG" id="vg:54993331"/>
<dbReference type="Proteomes" id="UP000251466">
    <property type="component" value="Segment"/>
</dbReference>
<protein>
    <submittedName>
        <fullName evidence="2">Uncharacterized protein</fullName>
    </submittedName>
</protein>
<gene>
    <name evidence="2" type="primary">6</name>
    <name evidence="2" type="ORF">SEA_METAMORPHOO_6</name>
</gene>
<evidence type="ECO:0000313" key="3">
    <source>
        <dbReference type="Proteomes" id="UP000251466"/>
    </source>
</evidence>
<keyword evidence="1" id="KW-0812">Transmembrane</keyword>
<reference evidence="2 3" key="1">
    <citation type="submission" date="2018-04" db="EMBL/GenBank/DDBJ databases">
        <authorList>
            <person name="Harrington T."/>
            <person name="Washburn E."/>
            <person name="Bricker J."/>
            <person name="McKinney A."/>
            <person name="Betsko A.J."/>
            <person name="Garlena R.A."/>
            <person name="Russell D.A."/>
            <person name="Pope W.A."/>
            <person name="Jacobs-Sera D."/>
            <person name="Hatfull G.F."/>
        </authorList>
    </citation>
    <scope>NUCLEOTIDE SEQUENCE [LARGE SCALE GENOMIC DNA]</scope>
</reference>
<feature type="transmembrane region" description="Helical" evidence="1">
    <location>
        <begin position="12"/>
        <end position="41"/>
    </location>
</feature>